<comment type="caution">
    <text evidence="2">The sequence shown here is derived from an EMBL/GenBank/DDBJ whole genome shotgun (WGS) entry which is preliminary data.</text>
</comment>
<feature type="transmembrane region" description="Helical" evidence="1">
    <location>
        <begin position="46"/>
        <end position="63"/>
    </location>
</feature>
<dbReference type="InParanoid" id="A0A0D2HVF4"/>
<dbReference type="Pfam" id="PF04307">
    <property type="entry name" value="YdjM"/>
    <property type="match status" value="1"/>
</dbReference>
<gene>
    <name evidence="2" type="ORF">X474_09420</name>
</gene>
<sequence length="150" mass="17181">MPDIDFIFFPFPFFNQIHRVATHNVFFITLVAGIGALWVKENKAKIFFSLLIGGALHLFIDSIKDDNPTNGLGVAIFWPVSDMMFCPFNLATPDPTNQGWSNPRLDMAKFVEIICYEGVFWLTALVVLVNTHIKRNKRKYFPGRGERIRS</sequence>
<dbReference type="AlphaFoldDB" id="A0A0D2HVF4"/>
<accession>A0A0D2HVF4</accession>
<dbReference type="InterPro" id="IPR007404">
    <property type="entry name" value="YdjM-like"/>
</dbReference>
<feature type="transmembrane region" description="Helical" evidence="1">
    <location>
        <begin position="20"/>
        <end position="39"/>
    </location>
</feature>
<protein>
    <recommendedName>
        <fullName evidence="4">Metal-dependent hydrolase</fullName>
    </recommendedName>
</protein>
<name>A0A0D2HVF4_9BACT</name>
<organism evidence="2 3">
    <name type="scientific">Dethiosulfatarculus sandiegensis</name>
    <dbReference type="NCBI Taxonomy" id="1429043"/>
    <lineage>
        <taxon>Bacteria</taxon>
        <taxon>Pseudomonadati</taxon>
        <taxon>Thermodesulfobacteriota</taxon>
        <taxon>Desulfarculia</taxon>
        <taxon>Desulfarculales</taxon>
        <taxon>Desulfarculaceae</taxon>
        <taxon>Dethiosulfatarculus</taxon>
    </lineage>
</organism>
<feature type="transmembrane region" description="Helical" evidence="1">
    <location>
        <begin position="110"/>
        <end position="129"/>
    </location>
</feature>
<keyword evidence="3" id="KW-1185">Reference proteome</keyword>
<reference evidence="2 3" key="1">
    <citation type="submission" date="2013-11" db="EMBL/GenBank/DDBJ databases">
        <title>Metagenomic analysis of a methanogenic consortium involved in long chain n-alkane degradation.</title>
        <authorList>
            <person name="Davidova I.A."/>
            <person name="Callaghan A.V."/>
            <person name="Wawrik B."/>
            <person name="Pruitt S."/>
            <person name="Marks C."/>
            <person name="Duncan K.E."/>
            <person name="Suflita J.M."/>
        </authorList>
    </citation>
    <scope>NUCLEOTIDE SEQUENCE [LARGE SCALE GENOMIC DNA]</scope>
    <source>
        <strain evidence="2 3">SPR</strain>
    </source>
</reference>
<evidence type="ECO:0000313" key="2">
    <source>
        <dbReference type="EMBL" id="KIX14388.1"/>
    </source>
</evidence>
<proteinExistence type="predicted"/>
<dbReference type="EMBL" id="AZAC01000011">
    <property type="protein sequence ID" value="KIX14388.1"/>
    <property type="molecule type" value="Genomic_DNA"/>
</dbReference>
<evidence type="ECO:0000313" key="3">
    <source>
        <dbReference type="Proteomes" id="UP000032233"/>
    </source>
</evidence>
<keyword evidence="1" id="KW-0472">Membrane</keyword>
<keyword evidence="1" id="KW-0812">Transmembrane</keyword>
<evidence type="ECO:0000256" key="1">
    <source>
        <dbReference type="SAM" id="Phobius"/>
    </source>
</evidence>
<keyword evidence="1" id="KW-1133">Transmembrane helix</keyword>
<evidence type="ECO:0008006" key="4">
    <source>
        <dbReference type="Google" id="ProtNLM"/>
    </source>
</evidence>
<dbReference type="Proteomes" id="UP000032233">
    <property type="component" value="Unassembled WGS sequence"/>
</dbReference>